<comment type="subcellular location">
    <subcellularLocation>
        <location evidence="2">Cell membrane</location>
    </subcellularLocation>
    <subcellularLocation>
        <location evidence="1">Membrane</location>
        <topology evidence="1">Multi-pass membrane protein</topology>
    </subcellularLocation>
</comment>
<dbReference type="EMBL" id="AB046360">
    <property type="protein sequence ID" value="BAB03211.1"/>
    <property type="molecule type" value="Genomic_DNA"/>
</dbReference>
<reference evidence="11 15" key="2">
    <citation type="submission" date="2015-10" db="EMBL/GenBank/DDBJ databases">
        <title>Tn-seq of a polymicrobial infection.</title>
        <authorList>
            <person name="Stacy A."/>
            <person name="Rumbaugh K.P."/>
            <person name="Whiteley M."/>
        </authorList>
    </citation>
    <scope>NUCLEOTIDE SEQUENCE [LARGE SCALE GENOMIC DNA]</scope>
    <source>
        <strain evidence="11 15">624</strain>
    </source>
</reference>
<evidence type="ECO:0000256" key="7">
    <source>
        <dbReference type="ARBA" id="ARBA00022989"/>
    </source>
</evidence>
<evidence type="ECO:0000313" key="16">
    <source>
        <dbReference type="Proteomes" id="UP000226080"/>
    </source>
</evidence>
<evidence type="ECO:0000259" key="10">
    <source>
        <dbReference type="Pfam" id="PF02397"/>
    </source>
</evidence>
<evidence type="ECO:0000256" key="4">
    <source>
        <dbReference type="ARBA" id="ARBA00022475"/>
    </source>
</evidence>
<evidence type="ECO:0000256" key="5">
    <source>
        <dbReference type="ARBA" id="ARBA00022679"/>
    </source>
</evidence>
<dbReference type="KEGG" id="aact:ACT75_06350"/>
<dbReference type="OrthoDB" id="9808602at2"/>
<dbReference type="PANTHER" id="PTHR30576:SF4">
    <property type="entry name" value="UNDECAPRENYL-PHOSPHATE GALACTOSE PHOSPHOTRANSFERASE"/>
    <property type="match status" value="1"/>
</dbReference>
<feature type="transmembrane region" description="Helical" evidence="9">
    <location>
        <begin position="110"/>
        <end position="131"/>
    </location>
</feature>
<keyword evidence="16" id="KW-1185">Reference proteome</keyword>
<dbReference type="Pfam" id="PF02397">
    <property type="entry name" value="Bac_transf"/>
    <property type="match status" value="1"/>
</dbReference>
<evidence type="ECO:0000256" key="3">
    <source>
        <dbReference type="ARBA" id="ARBA00006464"/>
    </source>
</evidence>
<dbReference type="NCBIfam" id="TIGR03022">
    <property type="entry name" value="WbaP_sugtrans"/>
    <property type="match status" value="1"/>
</dbReference>
<proteinExistence type="inferred from homology"/>
<name>Q9JRN2_AGGAC</name>
<evidence type="ECO:0000313" key="12">
    <source>
        <dbReference type="EMBL" id="BAB03211.1"/>
    </source>
</evidence>
<evidence type="ECO:0000256" key="9">
    <source>
        <dbReference type="SAM" id="Phobius"/>
    </source>
</evidence>
<keyword evidence="5 12" id="KW-0808">Transferase</keyword>
<protein>
    <submittedName>
        <fullName evidence="12">Putative glycosyltransferase</fullName>
    </submittedName>
    <submittedName>
        <fullName evidence="11">UDP-phosphate galactose phosphotransferase</fullName>
    </submittedName>
    <submittedName>
        <fullName evidence="13">Undecaprenyl-phosphate galactose phosphotransferase WbaP</fullName>
    </submittedName>
</protein>
<dbReference type="EMBL" id="PCGW01000010">
    <property type="protein sequence ID" value="PHO20520.1"/>
    <property type="molecule type" value="Genomic_DNA"/>
</dbReference>
<evidence type="ECO:0000256" key="6">
    <source>
        <dbReference type="ARBA" id="ARBA00022692"/>
    </source>
</evidence>
<evidence type="ECO:0000313" key="15">
    <source>
        <dbReference type="Proteomes" id="UP000072236"/>
    </source>
</evidence>
<evidence type="ECO:0000256" key="2">
    <source>
        <dbReference type="ARBA" id="ARBA00004236"/>
    </source>
</evidence>
<evidence type="ECO:0000313" key="17">
    <source>
        <dbReference type="Proteomes" id="UP000323012"/>
    </source>
</evidence>
<evidence type="ECO:0000313" key="14">
    <source>
        <dbReference type="EMBL" id="TYA38897.1"/>
    </source>
</evidence>
<evidence type="ECO:0000256" key="1">
    <source>
        <dbReference type="ARBA" id="ARBA00004141"/>
    </source>
</evidence>
<comment type="similarity">
    <text evidence="3">Belongs to the bacterial sugar transferase family.</text>
</comment>
<reference evidence="13 16" key="3">
    <citation type="submission" date="2017-10" db="EMBL/GenBank/DDBJ databases">
        <title>Draft genome sequences of Aggregatibacter actinomycetemcomitans strains 310a and 310b.</title>
        <authorList>
            <person name="May A.C."/>
            <person name="Ohta H."/>
            <person name="Maeda H."/>
            <person name="Kokeguchi S."/>
            <person name="Cugini C."/>
        </authorList>
    </citation>
    <scope>NUCLEOTIDE SEQUENCE [LARGE SCALE GENOMIC DNA]</scope>
    <source>
        <strain evidence="13 16">310b</strain>
    </source>
</reference>
<feature type="transmembrane region" description="Helical" evidence="9">
    <location>
        <begin position="85"/>
        <end position="104"/>
    </location>
</feature>
<dbReference type="Pfam" id="PF13727">
    <property type="entry name" value="CoA_binding_3"/>
    <property type="match status" value="1"/>
</dbReference>
<reference evidence="14 17" key="4">
    <citation type="submission" date="2019-08" db="EMBL/GenBank/DDBJ databases">
        <title>Whole genome sequencing of Aggregatibacter actinomycetemcomitans cultured from blood stream infections in Denmark reveals a novel phylogenetic lineage expressing serotype a membrane O polysaccharide.</title>
        <authorList>
            <person name="Nedergaard S."/>
            <person name="Kobel C.M."/>
            <person name="Nielsen M.B."/>
            <person name="Moeller R.T."/>
            <person name="Jensen A.B."/>
            <person name="Noerskov-Lauritsen N."/>
        </authorList>
    </citation>
    <scope>NUCLEOTIDE SEQUENCE [LARGE SCALE GENOMIC DNA]</scope>
    <source>
        <strain evidence="14 17">PN_563</strain>
    </source>
</reference>
<sequence>MNNSAYPKINKISLVATDFFVLCFSIFIAYYFSSPDDFSWDVDKFMDSIIRLNLFLFTAFGVIAWIWTVYRHYSYRKPFWDELRDIYVTIFIASFINLALFVFSQNNFSVLTWLYVWGSALILFPVFRILIKKLLRKCGTWDLNCVLIGNTENAVHGYQAISSESDLGYKVTAFVNTSNRSHTLEEMGLKLITEEQLITTINDYQKVFIALNNNQNDLIEYWVRKLARFGFRNISVIPSLRGIGLYGMEISHFFGYETVILRIQNNLAKRSSRFFKRTFDIAMSIFLLVLCLPLFGYLMIKIRRDGGRAIYVQNRIGRHGKPFPCYKFRTMQVDSEGILKELLDSDQTIRKEWSVSFKLKDDPRITEIGKFLRRTSLDELPQLWNVLRGDMSLVGPRPIVRQELKFYESDLAYYYMVRPGLSGLWQVSGRSDTDYETRVYLDSWYVKNWSLWNDIIILAKTVNVVLKGKGAY</sequence>
<accession>D4EEL9</accession>
<dbReference type="Gene3D" id="3.40.50.720">
    <property type="entry name" value="NAD(P)-binding Rossmann-like Domain"/>
    <property type="match status" value="1"/>
</dbReference>
<evidence type="ECO:0000256" key="8">
    <source>
        <dbReference type="ARBA" id="ARBA00023136"/>
    </source>
</evidence>
<keyword evidence="7 9" id="KW-1133">Transmembrane helix</keyword>
<accession>Q9JRN2</accession>
<keyword evidence="6 9" id="KW-0812">Transmembrane</keyword>
<dbReference type="InterPro" id="IPR003362">
    <property type="entry name" value="Bact_transf"/>
</dbReference>
<dbReference type="STRING" id="714.ACT75_06350"/>
<feature type="domain" description="Bacterial sugar transferase" evidence="10">
    <location>
        <begin position="276"/>
        <end position="467"/>
    </location>
</feature>
<keyword evidence="8 9" id="KW-0472">Membrane</keyword>
<dbReference type="InterPro" id="IPR017472">
    <property type="entry name" value="Undecaprenyl-P_galact_Ptfrase"/>
</dbReference>
<dbReference type="GO" id="GO:0005886">
    <property type="term" value="C:plasma membrane"/>
    <property type="evidence" value="ECO:0007669"/>
    <property type="project" value="UniProtKB-SubCell"/>
</dbReference>
<dbReference type="InterPro" id="IPR017475">
    <property type="entry name" value="EPS_sugar_tfrase"/>
</dbReference>
<dbReference type="Proteomes" id="UP000072236">
    <property type="component" value="Chromosome"/>
</dbReference>
<dbReference type="AlphaFoldDB" id="Q9JRN2"/>
<dbReference type="eggNOG" id="COG2148">
    <property type="taxonomic scope" value="Bacteria"/>
</dbReference>
<dbReference type="GO" id="GO:0016780">
    <property type="term" value="F:phosphotransferase activity, for other substituted phosphate groups"/>
    <property type="evidence" value="ECO:0007669"/>
    <property type="project" value="TreeGrafter"/>
</dbReference>
<dbReference type="RefSeq" id="WP_005541143.1">
    <property type="nucleotide sequence ID" value="NZ_CP012959.1"/>
</dbReference>
<dbReference type="EMBL" id="VSED01000014">
    <property type="protein sequence ID" value="TYA38897.1"/>
    <property type="molecule type" value="Genomic_DNA"/>
</dbReference>
<gene>
    <name evidence="14" type="primary">wbaP</name>
    <name evidence="11" type="ORF">ACT75_06350</name>
    <name evidence="13" type="ORF">CQR80_06400</name>
    <name evidence="14" type="ORF">FXB79_06340</name>
</gene>
<feature type="transmembrane region" description="Helical" evidence="9">
    <location>
        <begin position="52"/>
        <end position="73"/>
    </location>
</feature>
<dbReference type="SMR" id="Q9JRN2"/>
<evidence type="ECO:0000313" key="13">
    <source>
        <dbReference type="EMBL" id="PHO20520.1"/>
    </source>
</evidence>
<evidence type="ECO:0000313" key="11">
    <source>
        <dbReference type="EMBL" id="AMQ94178.1"/>
    </source>
</evidence>
<feature type="transmembrane region" description="Helical" evidence="9">
    <location>
        <begin position="279"/>
        <end position="300"/>
    </location>
</feature>
<feature type="transmembrane region" description="Helical" evidence="9">
    <location>
        <begin position="12"/>
        <end position="32"/>
    </location>
</feature>
<dbReference type="PANTHER" id="PTHR30576">
    <property type="entry name" value="COLANIC BIOSYNTHESIS UDP-GLUCOSE LIPID CARRIER TRANSFERASE"/>
    <property type="match status" value="1"/>
</dbReference>
<keyword evidence="4" id="KW-1003">Cell membrane</keyword>
<dbReference type="Proteomes" id="UP000323012">
    <property type="component" value="Unassembled WGS sequence"/>
</dbReference>
<dbReference type="Proteomes" id="UP000226080">
    <property type="component" value="Unassembled WGS sequence"/>
</dbReference>
<organism evidence="12">
    <name type="scientific">Aggregatibacter actinomycetemcomitans</name>
    <name type="common">Actinobacillus actinomycetemcomitans</name>
    <name type="synonym">Haemophilus actinomycetemcomitans</name>
    <dbReference type="NCBI Taxonomy" id="714"/>
    <lineage>
        <taxon>Bacteria</taxon>
        <taxon>Pseudomonadati</taxon>
        <taxon>Pseudomonadota</taxon>
        <taxon>Gammaproteobacteria</taxon>
        <taxon>Pasteurellales</taxon>
        <taxon>Pasteurellaceae</taxon>
        <taxon>Aggregatibacter</taxon>
    </lineage>
</organism>
<reference evidence="12" key="1">
    <citation type="submission" date="2000-07" db="EMBL/GenBank/DDBJ databases">
        <title>Genetic analysis of the gene cluster for the synthesis of serotype a-specific polysaccharide antigen in A. actinomycetemcomitans.</title>
        <authorList>
            <person name="Suzuki N."/>
            <person name="Nakano Y."/>
            <person name="Yoshida Y."/>
            <person name="Nako H."/>
            <person name="Yamashita Y."/>
            <person name="Koga T."/>
        </authorList>
    </citation>
    <scope>NUCLEOTIDE SEQUENCE</scope>
    <source>
        <strain evidence="12">SUNYaB 75</strain>
    </source>
</reference>
<dbReference type="NCBIfam" id="TIGR03025">
    <property type="entry name" value="EPS_sugtrans"/>
    <property type="match status" value="1"/>
</dbReference>
<dbReference type="EMBL" id="CP012959">
    <property type="protein sequence ID" value="AMQ94178.1"/>
    <property type="molecule type" value="Genomic_DNA"/>
</dbReference>
<dbReference type="GO" id="GO:0000271">
    <property type="term" value="P:polysaccharide biosynthetic process"/>
    <property type="evidence" value="ECO:0007669"/>
    <property type="project" value="InterPro"/>
</dbReference>